<comment type="similarity">
    <text evidence="3">Belongs to the Spartan family.</text>
</comment>
<sequence length="620" mass="68661">MNSFDPDHAMAILLQAKFNEEAKKQRKNDKENLPMPVQKPMVKTSLVDPEWETLDPCPDIHGLFVTFNKRFFWGQLVGVEVKWSPQMTSCAGVCVYEGRNGLCSVRLSAPLLKLRPRSDLVETLLHEMIHAFLFVTHNNRDRDGHGPEFHKHMYRINKEAGTNITVYHSFHAEVKLYQQHWWRCTGPCQLRPPFFGMVKRSRNRAPGPYDMWWRDHQAACKGTFIKVREPEGYGNKSKPKETKGSKPKEEKDIRNFFKKPESAKGPVSATVTSNQVGGNIFGFNNKSPPTANVKPTGGNLVNRVTGFGDLARVGGFPGNKDKSPRFSGRGNVVGRGTVEGRAGGRSPGFGRGGTGRGGMLANKGGGTLVVTGSQVKNKPVDKPESPNTKLRIDTFKVFSGSGFTLGSSGKNDRSRSRLLNLGSEPEKKRLKKNEDDQKNPSQIRGTPLKKNEDDDGLCKCSVCNKSMPREEVEVHLESCPGLTNVFNNSFTADNTEENEISAINQKYKITSCPVCSKEVDGDINAHIDECLNTSGILNMLEEAPFEIIDCDSPIEIPDSPINISDSPICVYGNDVPKPKVENSDDIQVIEPEARAACPLCGMRFGVSRINEHVNQCLDSD</sequence>
<keyword evidence="6" id="KW-0479">Metal-binding</keyword>
<dbReference type="Gene3D" id="3.30.160.60">
    <property type="entry name" value="Classic Zinc Finger"/>
    <property type="match status" value="1"/>
</dbReference>
<dbReference type="PROSITE" id="PS51908">
    <property type="entry name" value="ZF_UBZ4"/>
    <property type="match status" value="1"/>
</dbReference>
<evidence type="ECO:0000256" key="12">
    <source>
        <dbReference type="ARBA" id="ARBA00023204"/>
    </source>
</evidence>
<keyword evidence="7 15" id="KW-0227">DNA damage</keyword>
<evidence type="ECO:0000259" key="17">
    <source>
        <dbReference type="PROSITE" id="PS51908"/>
    </source>
</evidence>
<dbReference type="GO" id="GO:0008270">
    <property type="term" value="F:zinc ion binding"/>
    <property type="evidence" value="ECO:0007669"/>
    <property type="project" value="UniProtKB-KW"/>
</dbReference>
<dbReference type="SMART" id="SM00734">
    <property type="entry name" value="ZnF_Rad18"/>
    <property type="match status" value="3"/>
</dbReference>
<evidence type="ECO:0000256" key="7">
    <source>
        <dbReference type="ARBA" id="ARBA00022763"/>
    </source>
</evidence>
<dbReference type="GO" id="GO:0005694">
    <property type="term" value="C:chromosome"/>
    <property type="evidence" value="ECO:0007669"/>
    <property type="project" value="UniProtKB-SubCell"/>
</dbReference>
<reference evidence="18" key="1">
    <citation type="submission" date="2015-11" db="EMBL/GenBank/DDBJ databases">
        <title>De novo transcriptome assembly of four potential Pierce s Disease insect vectors from Arizona vineyards.</title>
        <authorList>
            <person name="Tassone E.E."/>
        </authorList>
    </citation>
    <scope>NUCLEOTIDE SEQUENCE</scope>
</reference>
<keyword evidence="12 15" id="KW-0234">DNA repair</keyword>
<feature type="region of interest" description="Disordered" evidence="16">
    <location>
        <begin position="229"/>
        <end position="252"/>
    </location>
</feature>
<evidence type="ECO:0000256" key="10">
    <source>
        <dbReference type="ARBA" id="ARBA00022833"/>
    </source>
</evidence>
<dbReference type="SMART" id="SM00731">
    <property type="entry name" value="SprT"/>
    <property type="match status" value="1"/>
</dbReference>
<evidence type="ECO:0000256" key="15">
    <source>
        <dbReference type="PROSITE-ProRule" id="PRU01256"/>
    </source>
</evidence>
<feature type="compositionally biased region" description="Gly residues" evidence="16">
    <location>
        <begin position="341"/>
        <end position="367"/>
    </location>
</feature>
<dbReference type="GO" id="GO:0003697">
    <property type="term" value="F:single-stranded DNA binding"/>
    <property type="evidence" value="ECO:0007669"/>
    <property type="project" value="InterPro"/>
</dbReference>
<evidence type="ECO:0000256" key="13">
    <source>
        <dbReference type="ARBA" id="ARBA00023242"/>
    </source>
</evidence>
<evidence type="ECO:0000256" key="3">
    <source>
        <dbReference type="ARBA" id="ARBA00010724"/>
    </source>
</evidence>
<proteinExistence type="inferred from homology"/>
<feature type="region of interest" description="Disordered" evidence="16">
    <location>
        <begin position="403"/>
        <end position="455"/>
    </location>
</feature>
<dbReference type="AlphaFoldDB" id="A0A1B6HF97"/>
<organism evidence="18">
    <name type="scientific">Homalodisca liturata</name>
    <dbReference type="NCBI Taxonomy" id="320908"/>
    <lineage>
        <taxon>Eukaryota</taxon>
        <taxon>Metazoa</taxon>
        <taxon>Ecdysozoa</taxon>
        <taxon>Arthropoda</taxon>
        <taxon>Hexapoda</taxon>
        <taxon>Insecta</taxon>
        <taxon>Pterygota</taxon>
        <taxon>Neoptera</taxon>
        <taxon>Paraneoptera</taxon>
        <taxon>Hemiptera</taxon>
        <taxon>Auchenorrhyncha</taxon>
        <taxon>Membracoidea</taxon>
        <taxon>Cicadellidae</taxon>
        <taxon>Cicadellinae</taxon>
        <taxon>Proconiini</taxon>
        <taxon>Homalodisca</taxon>
    </lineage>
</organism>
<feature type="domain" description="UBZ4-type" evidence="17">
    <location>
        <begin position="594"/>
        <end position="620"/>
    </location>
</feature>
<evidence type="ECO:0000256" key="14">
    <source>
        <dbReference type="ARBA" id="ARBA00030396"/>
    </source>
</evidence>
<evidence type="ECO:0000256" key="5">
    <source>
        <dbReference type="ARBA" id="ARBA00022670"/>
    </source>
</evidence>
<keyword evidence="5" id="KW-0645">Protease</keyword>
<dbReference type="GO" id="GO:0031593">
    <property type="term" value="F:polyubiquitin modification-dependent protein binding"/>
    <property type="evidence" value="ECO:0007669"/>
    <property type="project" value="TreeGrafter"/>
</dbReference>
<evidence type="ECO:0000256" key="9">
    <source>
        <dbReference type="ARBA" id="ARBA00022801"/>
    </source>
</evidence>
<dbReference type="EMBL" id="GECU01034427">
    <property type="protein sequence ID" value="JAS73279.1"/>
    <property type="molecule type" value="Transcribed_RNA"/>
</dbReference>
<dbReference type="PANTHER" id="PTHR21220:SF0">
    <property type="entry name" value="DNA-DEPENDENT METALLOPROTEASE SPRTN"/>
    <property type="match status" value="1"/>
</dbReference>
<comment type="subcellular location">
    <subcellularLocation>
        <location evidence="2">Chromosome</location>
    </subcellularLocation>
    <subcellularLocation>
        <location evidence="1">Nucleus</location>
    </subcellularLocation>
</comment>
<evidence type="ECO:0000256" key="1">
    <source>
        <dbReference type="ARBA" id="ARBA00004123"/>
    </source>
</evidence>
<evidence type="ECO:0000313" key="18">
    <source>
        <dbReference type="EMBL" id="JAS73279.1"/>
    </source>
</evidence>
<evidence type="ECO:0000256" key="6">
    <source>
        <dbReference type="ARBA" id="ARBA00022723"/>
    </source>
</evidence>
<dbReference type="GO" id="GO:0006508">
    <property type="term" value="P:proteolysis"/>
    <property type="evidence" value="ECO:0007669"/>
    <property type="project" value="UniProtKB-KW"/>
</dbReference>
<dbReference type="InterPro" id="IPR044245">
    <property type="entry name" value="Spartan"/>
</dbReference>
<evidence type="ECO:0000256" key="4">
    <source>
        <dbReference type="ARBA" id="ARBA00022454"/>
    </source>
</evidence>
<feature type="compositionally biased region" description="Basic and acidic residues" evidence="16">
    <location>
        <begin position="424"/>
        <end position="438"/>
    </location>
</feature>
<dbReference type="Pfam" id="PF10263">
    <property type="entry name" value="SprT-like"/>
    <property type="match status" value="1"/>
</dbReference>
<dbReference type="GO" id="GO:0005634">
    <property type="term" value="C:nucleus"/>
    <property type="evidence" value="ECO:0007669"/>
    <property type="project" value="UniProtKB-SubCell"/>
</dbReference>
<evidence type="ECO:0000256" key="16">
    <source>
        <dbReference type="SAM" id="MobiDB-lite"/>
    </source>
</evidence>
<dbReference type="InterPro" id="IPR055220">
    <property type="entry name" value="SPRTN_ZBD"/>
</dbReference>
<keyword evidence="10" id="KW-0862">Zinc</keyword>
<gene>
    <name evidence="18" type="ORF">g.36433</name>
</gene>
<accession>A0A1B6HF97</accession>
<evidence type="ECO:0000256" key="2">
    <source>
        <dbReference type="ARBA" id="ARBA00004286"/>
    </source>
</evidence>
<dbReference type="GO" id="GO:0006281">
    <property type="term" value="P:DNA repair"/>
    <property type="evidence" value="ECO:0007669"/>
    <property type="project" value="UniProtKB-KW"/>
</dbReference>
<dbReference type="InterPro" id="IPR006642">
    <property type="entry name" value="Rad18_UBZ4"/>
</dbReference>
<evidence type="ECO:0000256" key="8">
    <source>
        <dbReference type="ARBA" id="ARBA00022771"/>
    </source>
</evidence>
<protein>
    <recommendedName>
        <fullName evidence="14">Protein with SprT-like domain at the N terminus</fullName>
    </recommendedName>
</protein>
<keyword evidence="8 15" id="KW-0863">Zinc-finger</keyword>
<name>A0A1B6HF97_9HEMI</name>
<evidence type="ECO:0000256" key="11">
    <source>
        <dbReference type="ARBA" id="ARBA00023049"/>
    </source>
</evidence>
<keyword evidence="9" id="KW-0378">Hydrolase</keyword>
<keyword evidence="4" id="KW-0158">Chromosome</keyword>
<keyword evidence="13" id="KW-0539">Nucleus</keyword>
<feature type="compositionally biased region" description="Basic and acidic residues" evidence="16">
    <location>
        <begin position="378"/>
        <end position="388"/>
    </location>
</feature>
<feature type="compositionally biased region" description="Basic and acidic residues" evidence="16">
    <location>
        <begin position="238"/>
        <end position="252"/>
    </location>
</feature>
<feature type="region of interest" description="Disordered" evidence="16">
    <location>
        <begin position="315"/>
        <end position="388"/>
    </location>
</feature>
<dbReference type="GO" id="GO:0004222">
    <property type="term" value="F:metalloendopeptidase activity"/>
    <property type="evidence" value="ECO:0007669"/>
    <property type="project" value="InterPro"/>
</dbReference>
<dbReference type="Pfam" id="PF22934">
    <property type="entry name" value="SPRTN_ZBD"/>
    <property type="match status" value="1"/>
</dbReference>
<dbReference type="InterPro" id="IPR006640">
    <property type="entry name" value="SprT-like_domain"/>
</dbReference>
<dbReference type="PANTHER" id="PTHR21220">
    <property type="entry name" value="DNA-DEPENDENT METALLOPROTEASE SPRTN"/>
    <property type="match status" value="1"/>
</dbReference>
<keyword evidence="11" id="KW-0482">Metalloprotease</keyword>